<feature type="compositionally biased region" description="Basic and acidic residues" evidence="3">
    <location>
        <begin position="50"/>
        <end position="61"/>
    </location>
</feature>
<comment type="subcellular location">
    <subcellularLocation>
        <location evidence="1">Nucleus</location>
    </subcellularLocation>
</comment>
<protein>
    <recommendedName>
        <fullName evidence="4">KNOX1 domain-containing protein</fullName>
    </recommendedName>
</protein>
<evidence type="ECO:0000256" key="3">
    <source>
        <dbReference type="SAM" id="MobiDB-lite"/>
    </source>
</evidence>
<sequence length="132" mass="14852">MSFESFTDQNLFESRYMQHVAAGGGSGGSEAPTWLSNMILRQQNSILHLQRSDDGKGRNDNVHVAMMAASSDKSTNREDQNQTESNDCEREERWEWVSAKYKSDIVTHSLYEQLLSAHVACLRIATRDGPVS</sequence>
<dbReference type="AlphaFoldDB" id="A0A2N9J7L7"/>
<gene>
    <name evidence="5" type="ORF">FSB_LOCUS61258</name>
</gene>
<dbReference type="GO" id="GO:0005634">
    <property type="term" value="C:nucleus"/>
    <property type="evidence" value="ECO:0007669"/>
    <property type="project" value="UniProtKB-SubCell"/>
</dbReference>
<feature type="region of interest" description="Disordered" evidence="3">
    <location>
        <begin position="50"/>
        <end position="92"/>
    </location>
</feature>
<feature type="domain" description="KNOX1" evidence="4">
    <location>
        <begin position="101"/>
        <end position="126"/>
    </location>
</feature>
<evidence type="ECO:0000256" key="1">
    <source>
        <dbReference type="ARBA" id="ARBA00004123"/>
    </source>
</evidence>
<proteinExistence type="predicted"/>
<dbReference type="GO" id="GO:0003677">
    <property type="term" value="F:DNA binding"/>
    <property type="evidence" value="ECO:0007669"/>
    <property type="project" value="InterPro"/>
</dbReference>
<reference evidence="5" key="1">
    <citation type="submission" date="2018-02" db="EMBL/GenBank/DDBJ databases">
        <authorList>
            <person name="Cohen D.B."/>
            <person name="Kent A.D."/>
        </authorList>
    </citation>
    <scope>NUCLEOTIDE SEQUENCE</scope>
</reference>
<dbReference type="EMBL" id="OIVN01006450">
    <property type="protein sequence ID" value="SPD33376.1"/>
    <property type="molecule type" value="Genomic_DNA"/>
</dbReference>
<evidence type="ECO:0000259" key="4">
    <source>
        <dbReference type="Pfam" id="PF03790"/>
    </source>
</evidence>
<evidence type="ECO:0000256" key="2">
    <source>
        <dbReference type="ARBA" id="ARBA00023242"/>
    </source>
</evidence>
<accession>A0A2N9J7L7</accession>
<keyword evidence="2" id="KW-0539">Nucleus</keyword>
<organism evidence="5">
    <name type="scientific">Fagus sylvatica</name>
    <name type="common">Beechnut</name>
    <dbReference type="NCBI Taxonomy" id="28930"/>
    <lineage>
        <taxon>Eukaryota</taxon>
        <taxon>Viridiplantae</taxon>
        <taxon>Streptophyta</taxon>
        <taxon>Embryophyta</taxon>
        <taxon>Tracheophyta</taxon>
        <taxon>Spermatophyta</taxon>
        <taxon>Magnoliopsida</taxon>
        <taxon>eudicotyledons</taxon>
        <taxon>Gunneridae</taxon>
        <taxon>Pentapetalae</taxon>
        <taxon>rosids</taxon>
        <taxon>fabids</taxon>
        <taxon>Fagales</taxon>
        <taxon>Fagaceae</taxon>
        <taxon>Fagus</taxon>
    </lineage>
</organism>
<dbReference type="InterPro" id="IPR005540">
    <property type="entry name" value="KNOX1"/>
</dbReference>
<evidence type="ECO:0000313" key="5">
    <source>
        <dbReference type="EMBL" id="SPD33376.1"/>
    </source>
</evidence>
<name>A0A2N9J7L7_FAGSY</name>
<dbReference type="Pfam" id="PF03790">
    <property type="entry name" value="KNOX1"/>
    <property type="match status" value="1"/>
</dbReference>